<accession>A0AAJ7SJ16</accession>
<evidence type="ECO:0000256" key="3">
    <source>
        <dbReference type="ARBA" id="ARBA00023242"/>
    </source>
</evidence>
<dbReference type="GO" id="GO:0003713">
    <property type="term" value="F:transcription coactivator activity"/>
    <property type="evidence" value="ECO:0007669"/>
    <property type="project" value="InterPro"/>
</dbReference>
<dbReference type="AlphaFoldDB" id="A0AAJ7SJ16"/>
<feature type="compositionally biased region" description="Polar residues" evidence="4">
    <location>
        <begin position="264"/>
        <end position="276"/>
    </location>
</feature>
<evidence type="ECO:0000313" key="7">
    <source>
        <dbReference type="RefSeq" id="XP_028968974.1"/>
    </source>
</evidence>
<feature type="region of interest" description="Disordered" evidence="4">
    <location>
        <begin position="539"/>
        <end position="602"/>
    </location>
</feature>
<evidence type="ECO:0000256" key="2">
    <source>
        <dbReference type="ARBA" id="ARBA00008081"/>
    </source>
</evidence>
<dbReference type="GeneID" id="100901051"/>
<dbReference type="Proteomes" id="UP000694867">
    <property type="component" value="Unplaced"/>
</dbReference>
<reference evidence="7" key="1">
    <citation type="submission" date="2025-08" db="UniProtKB">
        <authorList>
            <consortium name="RefSeq"/>
        </authorList>
    </citation>
    <scope>IDENTIFICATION</scope>
</reference>
<organism evidence="6 7">
    <name type="scientific">Galendromus occidentalis</name>
    <name type="common">western predatory mite</name>
    <dbReference type="NCBI Taxonomy" id="34638"/>
    <lineage>
        <taxon>Eukaryota</taxon>
        <taxon>Metazoa</taxon>
        <taxon>Ecdysozoa</taxon>
        <taxon>Arthropoda</taxon>
        <taxon>Chelicerata</taxon>
        <taxon>Arachnida</taxon>
        <taxon>Acari</taxon>
        <taxon>Parasitiformes</taxon>
        <taxon>Mesostigmata</taxon>
        <taxon>Gamasina</taxon>
        <taxon>Phytoseioidea</taxon>
        <taxon>Phytoseiidae</taxon>
        <taxon>Typhlodrominae</taxon>
        <taxon>Galendromus</taxon>
    </lineage>
</organism>
<dbReference type="GO" id="GO:0016607">
    <property type="term" value="C:nuclear speck"/>
    <property type="evidence" value="ECO:0007669"/>
    <property type="project" value="InterPro"/>
</dbReference>
<feature type="compositionally biased region" description="Polar residues" evidence="4">
    <location>
        <begin position="146"/>
        <end position="160"/>
    </location>
</feature>
<feature type="compositionally biased region" description="Low complexity" evidence="4">
    <location>
        <begin position="328"/>
        <end position="337"/>
    </location>
</feature>
<feature type="region of interest" description="Disordered" evidence="4">
    <location>
        <begin position="125"/>
        <end position="183"/>
    </location>
</feature>
<keyword evidence="3" id="KW-0539">Nucleus</keyword>
<dbReference type="RefSeq" id="XP_028968974.1">
    <property type="nucleotide sequence ID" value="XM_029113141.1"/>
</dbReference>
<feature type="compositionally biased region" description="Polar residues" evidence="4">
    <location>
        <begin position="350"/>
        <end position="379"/>
    </location>
</feature>
<dbReference type="SMART" id="SM01275">
    <property type="entry name" value="MamL-1"/>
    <property type="match status" value="1"/>
</dbReference>
<feature type="compositionally biased region" description="Low complexity" evidence="4">
    <location>
        <begin position="100"/>
        <end position="113"/>
    </location>
</feature>
<feature type="compositionally biased region" description="Low complexity" evidence="4">
    <location>
        <begin position="387"/>
        <end position="399"/>
    </location>
</feature>
<feature type="domain" description="Neurogenic mastermind-like N-terminal" evidence="5">
    <location>
        <begin position="22"/>
        <end position="81"/>
    </location>
</feature>
<evidence type="ECO:0000256" key="1">
    <source>
        <dbReference type="ARBA" id="ARBA00004123"/>
    </source>
</evidence>
<name>A0AAJ7SJ16_9ACAR</name>
<protein>
    <submittedName>
        <fullName evidence="7">Transcription factor SPT20 homolog</fullName>
    </submittedName>
</protein>
<dbReference type="GO" id="GO:0007219">
    <property type="term" value="P:Notch signaling pathway"/>
    <property type="evidence" value="ECO:0007669"/>
    <property type="project" value="InterPro"/>
</dbReference>
<dbReference type="InterPro" id="IPR019082">
    <property type="entry name" value="Mastermind-like_N"/>
</dbReference>
<evidence type="ECO:0000259" key="5">
    <source>
        <dbReference type="SMART" id="SM01275"/>
    </source>
</evidence>
<comment type="subcellular location">
    <subcellularLocation>
        <location evidence="1">Nucleus</location>
    </subcellularLocation>
</comment>
<feature type="compositionally biased region" description="Low complexity" evidence="4">
    <location>
        <begin position="551"/>
        <end position="565"/>
    </location>
</feature>
<feature type="compositionally biased region" description="Polar residues" evidence="4">
    <location>
        <begin position="125"/>
        <end position="137"/>
    </location>
</feature>
<dbReference type="KEGG" id="goe:100901051"/>
<evidence type="ECO:0000313" key="6">
    <source>
        <dbReference type="Proteomes" id="UP000694867"/>
    </source>
</evidence>
<feature type="compositionally biased region" description="Polar residues" evidence="4">
    <location>
        <begin position="400"/>
        <end position="410"/>
    </location>
</feature>
<feature type="region of interest" description="Disordered" evidence="4">
    <location>
        <begin position="71"/>
        <end position="113"/>
    </location>
</feature>
<proteinExistence type="inferred from homology"/>
<dbReference type="Pfam" id="PF09596">
    <property type="entry name" value="MamL-1"/>
    <property type="match status" value="1"/>
</dbReference>
<feature type="compositionally biased region" description="Polar residues" evidence="4">
    <location>
        <begin position="310"/>
        <end position="320"/>
    </location>
</feature>
<dbReference type="Gene3D" id="6.10.250.970">
    <property type="match status" value="1"/>
</dbReference>
<feature type="region of interest" description="Disordered" evidence="4">
    <location>
        <begin position="261"/>
        <end position="410"/>
    </location>
</feature>
<keyword evidence="6" id="KW-1185">Reference proteome</keyword>
<gene>
    <name evidence="7" type="primary">LOC100901051</name>
</gene>
<dbReference type="GO" id="GO:0045944">
    <property type="term" value="P:positive regulation of transcription by RNA polymerase II"/>
    <property type="evidence" value="ECO:0007669"/>
    <property type="project" value="InterPro"/>
</dbReference>
<sequence>MSSKELSLRMDSCHDVVSNELHQRDFLLNRLKRRVDGYRAHHAQVLPRHQEYTENLNSLGRDHTQQLQQRFLESKSKKSKKDKGSVAASQPRTVHHAHAVTHQQHQQSLQYSQESNVRLVGAVSPISQHPQPQQMRQVPQEDRLTSPLNSSNGTASNSVADSRDEKSSFDGPMKSNNVPFAHIKQESSCRSDDCREYNHGHNQQFKQELRNATNCAPHSADSLSGSFNFTDGSLNPDMLRDLIADVAKNANDLMAEFTFDEVKSSPNRQDAMTSSEQMKLHHQQQKQQMPPQQHPQGSLPPLTKRGRCTESPNQSHQQKPNVIPSPSPTVSSSSVPSVPTPPPYTMIRSPLSTMANQTSNPNAAMMSSENPRPSPNTLVGVTAIPVATSSQQTPSSQAQHAVSQSKLVNPNAALRTSPNQSRFENKNIAPTIGYSQSQAQPGQQSTYMNAQAPPANMPHNARSMAINAHFQEMNHNNRIQQQQQQQQQQQLQMNRRDLTMTAQRTPVFAQQAGIMCAQQQQQHLELTKSQPAAAYQRRLPRTAPGPHPIMQQQQQQQHLLRHPQQCNQFRPMGSDPNHAYQSAAEPNSREPPPGLSQRVQQRPMYAQQPVANQWRSYPEHCSPTPGHPMMNMQQIRNGGAGVTNNPMMINRPAAENHDQGAHGGQFLSGPMEQRNLGNSGSSIDFNNLEFLTGVETTNELMNFDTASSALNMLDDVLGHQNVSSTYKN</sequence>
<evidence type="ECO:0000256" key="4">
    <source>
        <dbReference type="SAM" id="MobiDB-lite"/>
    </source>
</evidence>
<dbReference type="InterPro" id="IPR046370">
    <property type="entry name" value="MAML_N_sf"/>
</dbReference>
<comment type="similarity">
    <text evidence="2">Belongs to the mastermind family.</text>
</comment>
<feature type="compositionally biased region" description="Low complexity" evidence="4">
    <location>
        <begin position="285"/>
        <end position="296"/>
    </location>
</feature>